<sequence>MCLTPEASRALENKTQDSLSLPCGRSSVAENNAPPTGTGASQFSEFGKLQYLCSLVCDSDRRSSRLEFDLQVLESCVSRLVVCVIRSPLVLESACLVLVESQSFVDSKLKGQVDCFCFSSVQAKYNRDGTSGGAGVRRVRCHAHHPQLLPEGEEHRLHPSPPGRPHLHRDAGDGHSERGVSTNKDQLCGAMLKTVDGEMKYKKRGRAVVH</sequence>
<evidence type="ECO:0000313" key="2">
    <source>
        <dbReference type="EMBL" id="KAK7879270.1"/>
    </source>
</evidence>
<feature type="region of interest" description="Disordered" evidence="1">
    <location>
        <begin position="1"/>
        <end position="22"/>
    </location>
</feature>
<comment type="caution">
    <text evidence="2">The sequence shown here is derived from an EMBL/GenBank/DDBJ whole genome shotgun (WGS) entry which is preliminary data.</text>
</comment>
<dbReference type="AlphaFoldDB" id="A0AAW0MHA8"/>
<dbReference type="EMBL" id="JBBPFD010000302">
    <property type="protein sequence ID" value="KAK7879270.1"/>
    <property type="molecule type" value="Genomic_DNA"/>
</dbReference>
<accession>A0AAW0MHA8</accession>
<keyword evidence="3" id="KW-1185">Reference proteome</keyword>
<reference evidence="3" key="1">
    <citation type="submission" date="2024-04" db="EMBL/GenBank/DDBJ databases">
        <title>Salinicola lusitanus LLJ914,a marine bacterium isolated from the Okinawa Trough.</title>
        <authorList>
            <person name="Li J."/>
        </authorList>
    </citation>
    <scope>NUCLEOTIDE SEQUENCE [LARGE SCALE GENOMIC DNA]</scope>
</reference>
<name>A0AAW0MHA8_9GOBI</name>
<proteinExistence type="predicted"/>
<feature type="region of interest" description="Disordered" evidence="1">
    <location>
        <begin position="148"/>
        <end position="183"/>
    </location>
</feature>
<evidence type="ECO:0000313" key="3">
    <source>
        <dbReference type="Proteomes" id="UP001460270"/>
    </source>
</evidence>
<evidence type="ECO:0000256" key="1">
    <source>
        <dbReference type="SAM" id="MobiDB-lite"/>
    </source>
</evidence>
<protein>
    <submittedName>
        <fullName evidence="2">Uncharacterized protein</fullName>
    </submittedName>
</protein>
<gene>
    <name evidence="2" type="ORF">WMY93_033952</name>
</gene>
<organism evidence="2 3">
    <name type="scientific">Mugilogobius chulae</name>
    <name type="common">yellowstripe goby</name>
    <dbReference type="NCBI Taxonomy" id="88201"/>
    <lineage>
        <taxon>Eukaryota</taxon>
        <taxon>Metazoa</taxon>
        <taxon>Chordata</taxon>
        <taxon>Craniata</taxon>
        <taxon>Vertebrata</taxon>
        <taxon>Euteleostomi</taxon>
        <taxon>Actinopterygii</taxon>
        <taxon>Neopterygii</taxon>
        <taxon>Teleostei</taxon>
        <taxon>Neoteleostei</taxon>
        <taxon>Acanthomorphata</taxon>
        <taxon>Gobiaria</taxon>
        <taxon>Gobiiformes</taxon>
        <taxon>Gobioidei</taxon>
        <taxon>Gobiidae</taxon>
        <taxon>Gobionellinae</taxon>
        <taxon>Mugilogobius</taxon>
    </lineage>
</organism>
<dbReference type="Proteomes" id="UP001460270">
    <property type="component" value="Unassembled WGS sequence"/>
</dbReference>
<feature type="compositionally biased region" description="Basic and acidic residues" evidence="1">
    <location>
        <begin position="168"/>
        <end position="178"/>
    </location>
</feature>